<dbReference type="PROSITE" id="PS51371">
    <property type="entry name" value="CBS"/>
    <property type="match status" value="2"/>
</dbReference>
<dbReference type="SUPFAM" id="SSF54631">
    <property type="entry name" value="CBS-domain pair"/>
    <property type="match status" value="1"/>
</dbReference>
<dbReference type="FunFam" id="3.10.580.10:FF:000002">
    <property type="entry name" value="Magnesium/cobalt efflux protein CorC"/>
    <property type="match status" value="1"/>
</dbReference>
<dbReference type="SMART" id="SM00116">
    <property type="entry name" value="CBS"/>
    <property type="match status" value="2"/>
</dbReference>
<dbReference type="AlphaFoldDB" id="A0A537LMX9"/>
<evidence type="ECO:0000256" key="9">
    <source>
        <dbReference type="PROSITE-ProRule" id="PRU00703"/>
    </source>
</evidence>
<evidence type="ECO:0000256" key="8">
    <source>
        <dbReference type="ARBA" id="ARBA00023136"/>
    </source>
</evidence>
<evidence type="ECO:0000313" key="14">
    <source>
        <dbReference type="Proteomes" id="UP000315217"/>
    </source>
</evidence>
<comment type="subcellular location">
    <subcellularLocation>
        <location evidence="1">Cell membrane</location>
        <topology evidence="1">Multi-pass membrane protein</topology>
    </subcellularLocation>
</comment>
<comment type="similarity">
    <text evidence="2">Belongs to the UPF0053 family.</text>
</comment>
<keyword evidence="5" id="KW-0677">Repeat</keyword>
<dbReference type="EMBL" id="VBAI01000160">
    <property type="protein sequence ID" value="TMJ09379.1"/>
    <property type="molecule type" value="Genomic_DNA"/>
</dbReference>
<dbReference type="InterPro" id="IPR036318">
    <property type="entry name" value="FAD-bd_PCMH-like_sf"/>
</dbReference>
<gene>
    <name evidence="13" type="ORF">E6G98_09770</name>
</gene>
<evidence type="ECO:0000313" key="13">
    <source>
        <dbReference type="EMBL" id="TMJ09379.1"/>
    </source>
</evidence>
<feature type="domain" description="CNNM transmembrane" evidence="12">
    <location>
        <begin position="4"/>
        <end position="209"/>
    </location>
</feature>
<proteinExistence type="inferred from homology"/>
<sequence length="439" mass="47668">MDLSSASIALRLLVVFALVAANGLFVAAEFSIVKARRTRIAQLVRQGRRGARLVQRATENPEPFVAATQLGITMASLGLGWIGEPFVATLVGPLLAGIPTGWQPAAHQTLSAALAFGLITSLHIIFGELVPKSVALWSAEPAALVTVPPTAAFARVFKPFIWLLNTVANRSLRIFGLRAPHGRHVAYQRDELVMLVGEARRAGTVEREEESLVRRVFRLTDRVVGEVMVHRTAIAAVPATATVRDAVAAIRQRGFTRLPVIGEDRDHIVGAVHAKDLLIQLADGRDDAPITGVVRPVFYVPETKPVVDLLEEMRHGRSQMAVVLEEYGSTAGIVTIEDLLEEIVGEIPGEYRPQPQLVDLTQPDRILVDASIDLATLHDLTGIALAGEQANTLGGFIFHHLGRIPEPGARFSQGDLTFAVETVIGRRIGRVEIRRRPAQ</sequence>
<evidence type="ECO:0000256" key="10">
    <source>
        <dbReference type="PROSITE-ProRule" id="PRU01193"/>
    </source>
</evidence>
<evidence type="ECO:0000256" key="5">
    <source>
        <dbReference type="ARBA" id="ARBA00022737"/>
    </source>
</evidence>
<accession>A0A537LMX9</accession>
<evidence type="ECO:0000256" key="4">
    <source>
        <dbReference type="ARBA" id="ARBA00022692"/>
    </source>
</evidence>
<dbReference type="PROSITE" id="PS51846">
    <property type="entry name" value="CNNM"/>
    <property type="match status" value="1"/>
</dbReference>
<comment type="caution">
    <text evidence="13">The sequence shown here is derived from an EMBL/GenBank/DDBJ whole genome shotgun (WGS) entry which is preliminary data.</text>
</comment>
<evidence type="ECO:0000256" key="7">
    <source>
        <dbReference type="ARBA" id="ARBA00023122"/>
    </source>
</evidence>
<evidence type="ECO:0000256" key="3">
    <source>
        <dbReference type="ARBA" id="ARBA00022475"/>
    </source>
</evidence>
<dbReference type="PANTHER" id="PTHR43099:SF5">
    <property type="entry name" value="HLYC_CORC FAMILY TRANSPORTER"/>
    <property type="match status" value="1"/>
</dbReference>
<dbReference type="InterPro" id="IPR002550">
    <property type="entry name" value="CNNM"/>
</dbReference>
<dbReference type="Proteomes" id="UP000315217">
    <property type="component" value="Unassembled WGS sequence"/>
</dbReference>
<evidence type="ECO:0000259" key="12">
    <source>
        <dbReference type="PROSITE" id="PS51846"/>
    </source>
</evidence>
<dbReference type="PANTHER" id="PTHR43099">
    <property type="entry name" value="UPF0053 PROTEIN YRKA"/>
    <property type="match status" value="1"/>
</dbReference>
<dbReference type="InterPro" id="IPR016169">
    <property type="entry name" value="FAD-bd_PCMH_sub2"/>
</dbReference>
<keyword evidence="8 10" id="KW-0472">Membrane</keyword>
<dbReference type="Gene3D" id="3.10.580.10">
    <property type="entry name" value="CBS-domain"/>
    <property type="match status" value="1"/>
</dbReference>
<dbReference type="Pfam" id="PF00571">
    <property type="entry name" value="CBS"/>
    <property type="match status" value="2"/>
</dbReference>
<keyword evidence="3" id="KW-1003">Cell membrane</keyword>
<dbReference type="InterPro" id="IPR051676">
    <property type="entry name" value="UPF0053_domain"/>
</dbReference>
<protein>
    <submittedName>
        <fullName evidence="13">HlyC/CorC family transporter</fullName>
    </submittedName>
</protein>
<keyword evidence="7 9" id="KW-0129">CBS domain</keyword>
<dbReference type="SMART" id="SM01091">
    <property type="entry name" value="CorC_HlyC"/>
    <property type="match status" value="1"/>
</dbReference>
<organism evidence="13 14">
    <name type="scientific">Candidatus Segetimicrobium genomatis</name>
    <dbReference type="NCBI Taxonomy" id="2569760"/>
    <lineage>
        <taxon>Bacteria</taxon>
        <taxon>Bacillati</taxon>
        <taxon>Candidatus Sysuimicrobiota</taxon>
        <taxon>Candidatus Sysuimicrobiia</taxon>
        <taxon>Candidatus Sysuimicrobiales</taxon>
        <taxon>Candidatus Segetimicrobiaceae</taxon>
        <taxon>Candidatus Segetimicrobium</taxon>
    </lineage>
</organism>
<dbReference type="Pfam" id="PF03471">
    <property type="entry name" value="CorC_HlyC"/>
    <property type="match status" value="1"/>
</dbReference>
<dbReference type="InterPro" id="IPR046342">
    <property type="entry name" value="CBS_dom_sf"/>
</dbReference>
<feature type="domain" description="CBS" evidence="11">
    <location>
        <begin position="228"/>
        <end position="288"/>
    </location>
</feature>
<dbReference type="SUPFAM" id="SSF56176">
    <property type="entry name" value="FAD-binding/transporter-associated domain-like"/>
    <property type="match status" value="1"/>
</dbReference>
<dbReference type="InterPro" id="IPR005170">
    <property type="entry name" value="Transptr-assoc_dom"/>
</dbReference>
<keyword evidence="6 10" id="KW-1133">Transmembrane helix</keyword>
<feature type="domain" description="CBS" evidence="11">
    <location>
        <begin position="293"/>
        <end position="349"/>
    </location>
</feature>
<evidence type="ECO:0000256" key="2">
    <source>
        <dbReference type="ARBA" id="ARBA00006337"/>
    </source>
</evidence>
<keyword evidence="4 10" id="KW-0812">Transmembrane</keyword>
<dbReference type="InterPro" id="IPR000644">
    <property type="entry name" value="CBS_dom"/>
</dbReference>
<dbReference type="CDD" id="cd04590">
    <property type="entry name" value="CBS_pair_CorC_HlyC_assoc"/>
    <property type="match status" value="1"/>
</dbReference>
<name>A0A537LMX9_9BACT</name>
<evidence type="ECO:0000256" key="6">
    <source>
        <dbReference type="ARBA" id="ARBA00022989"/>
    </source>
</evidence>
<dbReference type="GO" id="GO:0050660">
    <property type="term" value="F:flavin adenine dinucleotide binding"/>
    <property type="evidence" value="ECO:0007669"/>
    <property type="project" value="InterPro"/>
</dbReference>
<dbReference type="GO" id="GO:0005886">
    <property type="term" value="C:plasma membrane"/>
    <property type="evidence" value="ECO:0007669"/>
    <property type="project" value="UniProtKB-SubCell"/>
</dbReference>
<evidence type="ECO:0000259" key="11">
    <source>
        <dbReference type="PROSITE" id="PS51371"/>
    </source>
</evidence>
<dbReference type="Gene3D" id="3.30.465.10">
    <property type="match status" value="1"/>
</dbReference>
<evidence type="ECO:0000256" key="1">
    <source>
        <dbReference type="ARBA" id="ARBA00004651"/>
    </source>
</evidence>
<dbReference type="Pfam" id="PF01595">
    <property type="entry name" value="CNNM"/>
    <property type="match status" value="1"/>
</dbReference>
<dbReference type="InterPro" id="IPR044751">
    <property type="entry name" value="Ion_transp-like_CBS"/>
</dbReference>
<reference evidence="13 14" key="1">
    <citation type="journal article" date="2019" name="Nat. Microbiol.">
        <title>Mediterranean grassland soil C-N compound turnover is dependent on rainfall and depth, and is mediated by genomically divergent microorganisms.</title>
        <authorList>
            <person name="Diamond S."/>
            <person name="Andeer P.F."/>
            <person name="Li Z."/>
            <person name="Crits-Christoph A."/>
            <person name="Burstein D."/>
            <person name="Anantharaman K."/>
            <person name="Lane K.R."/>
            <person name="Thomas B.C."/>
            <person name="Pan C."/>
            <person name="Northen T.R."/>
            <person name="Banfield J.F."/>
        </authorList>
    </citation>
    <scope>NUCLEOTIDE SEQUENCE [LARGE SCALE GENOMIC DNA]</scope>
    <source>
        <strain evidence="13">NP_1</strain>
    </source>
</reference>